<evidence type="ECO:0000313" key="10">
    <source>
        <dbReference type="Proteomes" id="UP001147746"/>
    </source>
</evidence>
<dbReference type="Proteomes" id="UP001147746">
    <property type="component" value="Unassembled WGS sequence"/>
</dbReference>
<evidence type="ECO:0000259" key="8">
    <source>
        <dbReference type="PROSITE" id="PS51349"/>
    </source>
</evidence>
<dbReference type="PANTHER" id="PTHR10578">
    <property type="entry name" value="S -2-HYDROXY-ACID OXIDASE-RELATED"/>
    <property type="match status" value="1"/>
</dbReference>
<keyword evidence="10" id="KW-1185">Reference proteome</keyword>
<comment type="caution">
    <text evidence="9">The sequence shown here is derived from an EMBL/GenBank/DDBJ whole genome shotgun (WGS) entry which is preliminary data.</text>
</comment>
<dbReference type="InterPro" id="IPR012133">
    <property type="entry name" value="Alpha-hydoxy_acid_DH_FMN"/>
</dbReference>
<dbReference type="GO" id="GO:0010181">
    <property type="term" value="F:FMN binding"/>
    <property type="evidence" value="ECO:0007669"/>
    <property type="project" value="InterPro"/>
</dbReference>
<dbReference type="GO" id="GO:0016491">
    <property type="term" value="F:oxidoreductase activity"/>
    <property type="evidence" value="ECO:0007669"/>
    <property type="project" value="UniProtKB-KW"/>
</dbReference>
<dbReference type="PIRSF" id="PIRSF000138">
    <property type="entry name" value="Al-hdrx_acd_dh"/>
    <property type="match status" value="1"/>
</dbReference>
<evidence type="ECO:0000256" key="3">
    <source>
        <dbReference type="ARBA" id="ARBA00022643"/>
    </source>
</evidence>
<feature type="binding site" evidence="7">
    <location>
        <position position="283"/>
    </location>
    <ligand>
        <name>FMN</name>
        <dbReference type="ChEBI" id="CHEBI:58210"/>
    </ligand>
</feature>
<feature type="binding site" evidence="7">
    <location>
        <begin position="361"/>
        <end position="362"/>
    </location>
    <ligand>
        <name>FMN</name>
        <dbReference type="ChEBI" id="CHEBI:58210"/>
    </ligand>
</feature>
<feature type="binding site" evidence="7">
    <location>
        <position position="190"/>
    </location>
    <ligand>
        <name>FMN</name>
        <dbReference type="ChEBI" id="CHEBI:58210"/>
    </ligand>
</feature>
<evidence type="ECO:0000256" key="4">
    <source>
        <dbReference type="ARBA" id="ARBA00023002"/>
    </source>
</evidence>
<comment type="cofactor">
    <cofactor evidence="1">
        <name>FMN</name>
        <dbReference type="ChEBI" id="CHEBI:58210"/>
    </cofactor>
</comment>
<reference evidence="9" key="2">
    <citation type="journal article" date="2023" name="IMA Fungus">
        <title>Comparative genomic study of the Penicillium genus elucidates a diverse pangenome and 15 lateral gene transfer events.</title>
        <authorList>
            <person name="Petersen C."/>
            <person name="Sorensen T."/>
            <person name="Nielsen M.R."/>
            <person name="Sondergaard T.E."/>
            <person name="Sorensen J.L."/>
            <person name="Fitzpatrick D.A."/>
            <person name="Frisvad J.C."/>
            <person name="Nielsen K.L."/>
        </authorList>
    </citation>
    <scope>NUCLEOTIDE SEQUENCE</scope>
    <source>
        <strain evidence="9">IBT 21472</strain>
    </source>
</reference>
<feature type="binding site" evidence="7">
    <location>
        <position position="140"/>
    </location>
    <ligand>
        <name>FMN</name>
        <dbReference type="ChEBI" id="CHEBI:58210"/>
    </ligand>
</feature>
<evidence type="ECO:0000313" key="9">
    <source>
        <dbReference type="EMBL" id="KAJ5300043.1"/>
    </source>
</evidence>
<feature type="binding site" evidence="7">
    <location>
        <position position="310"/>
    </location>
    <ligand>
        <name>glyoxylate</name>
        <dbReference type="ChEBI" id="CHEBI:36655"/>
    </ligand>
</feature>
<dbReference type="InterPro" id="IPR013785">
    <property type="entry name" value="Aldolase_TIM"/>
</dbReference>
<feature type="binding site" evidence="7">
    <location>
        <begin position="111"/>
        <end position="113"/>
    </location>
    <ligand>
        <name>FMN</name>
        <dbReference type="ChEBI" id="CHEBI:58210"/>
    </ligand>
</feature>
<feature type="binding site" evidence="7">
    <location>
        <position position="58"/>
    </location>
    <ligand>
        <name>glyoxylate</name>
        <dbReference type="ChEBI" id="CHEBI:36655"/>
    </ligand>
</feature>
<comment type="similarity">
    <text evidence="5">Belongs to the FMN-dependent alpha-hydroxy acid dehydrogenase family.</text>
</comment>
<name>A0A9W9PPA9_9EURO</name>
<proteinExistence type="inferred from homology"/>
<protein>
    <recommendedName>
        <fullName evidence="8">FMN hydroxy acid dehydrogenase domain-containing protein</fullName>
    </recommendedName>
</protein>
<dbReference type="EMBL" id="JAPZBO010000010">
    <property type="protein sequence ID" value="KAJ5300043.1"/>
    <property type="molecule type" value="Genomic_DNA"/>
</dbReference>
<dbReference type="InterPro" id="IPR037396">
    <property type="entry name" value="FMN_HAD"/>
</dbReference>
<keyword evidence="3 7" id="KW-0288">FMN</keyword>
<organism evidence="9 10">
    <name type="scientific">Penicillium atrosanguineum</name>
    <dbReference type="NCBI Taxonomy" id="1132637"/>
    <lineage>
        <taxon>Eukaryota</taxon>
        <taxon>Fungi</taxon>
        <taxon>Dikarya</taxon>
        <taxon>Ascomycota</taxon>
        <taxon>Pezizomycotina</taxon>
        <taxon>Eurotiomycetes</taxon>
        <taxon>Eurotiomycetidae</taxon>
        <taxon>Eurotiales</taxon>
        <taxon>Aspergillaceae</taxon>
        <taxon>Penicillium</taxon>
    </lineage>
</organism>
<feature type="binding site" evidence="7">
    <location>
        <position position="199"/>
    </location>
    <ligand>
        <name>glyoxylate</name>
        <dbReference type="ChEBI" id="CHEBI:36655"/>
    </ligand>
</feature>
<evidence type="ECO:0000256" key="7">
    <source>
        <dbReference type="PIRSR" id="PIRSR000138-2"/>
    </source>
</evidence>
<feature type="domain" description="FMN hydroxy acid dehydrogenase" evidence="8">
    <location>
        <begin position="32"/>
        <end position="412"/>
    </location>
</feature>
<keyword evidence="4" id="KW-0560">Oxidoreductase</keyword>
<reference evidence="9" key="1">
    <citation type="submission" date="2022-12" db="EMBL/GenBank/DDBJ databases">
        <authorList>
            <person name="Petersen C."/>
        </authorList>
    </citation>
    <scope>NUCLEOTIDE SEQUENCE</scope>
    <source>
        <strain evidence="9">IBT 21472</strain>
    </source>
</reference>
<sequence>MSDPNNPNIKQRTTPQWSLYRRDAFWNSNYGKYPIFNTDPAEIEKLAKEKLSQGGWYYSSCNAGVSWTHLANRQAFYRHRIVPRTLVDTNIRDTAAEIFGHKVSAPIGFAPIGINRIYHPTGELSVAKVAEELNLAYCLSSAGSYSIEDVGKANGVGPRFFQLYQSHDDEQAVSMMQRAWDSGFDACMLTTDTWSLGWRHNDVFTGNYAFYHEHGAGDLGLQDPVFQKRLKEAGIDPKTHPKEAGAKWIDENIWHGRAHTWEKVQWTRAQWKRISGGRPFCLKGIQSVESARKCVEMGIDGIVVTNHAGRQVDGAVASLDALEKIVDAVGDKIYIMFDSGVRSAADAFKALALGAKFVFLGRLWVWALSIAGEPGVRHVMKSFLAEFDILMEEAGFQSIDQIDRSAIDSLPNSANLIAEHARI</sequence>
<dbReference type="FunFam" id="3.20.20.70:FF:000132">
    <property type="entry name" value="FMN dependent dehydrogenase"/>
    <property type="match status" value="1"/>
</dbReference>
<keyword evidence="2 7" id="KW-0285">Flavoprotein</keyword>
<dbReference type="Gene3D" id="3.20.20.70">
    <property type="entry name" value="Aldolase class I"/>
    <property type="match status" value="1"/>
</dbReference>
<feature type="binding site" evidence="7">
    <location>
        <begin position="338"/>
        <end position="342"/>
    </location>
    <ligand>
        <name>FMN</name>
        <dbReference type="ChEBI" id="CHEBI:58210"/>
    </ligand>
</feature>
<feature type="binding site" evidence="7">
    <location>
        <position position="164"/>
    </location>
    <ligand>
        <name>glyoxylate</name>
        <dbReference type="ChEBI" id="CHEBI:36655"/>
    </ligand>
</feature>
<feature type="active site" description="Proton acceptor" evidence="6">
    <location>
        <position position="307"/>
    </location>
</feature>
<evidence type="ECO:0000256" key="1">
    <source>
        <dbReference type="ARBA" id="ARBA00001917"/>
    </source>
</evidence>
<evidence type="ECO:0000256" key="5">
    <source>
        <dbReference type="ARBA" id="ARBA00024042"/>
    </source>
</evidence>
<feature type="binding site" evidence="7">
    <location>
        <position position="162"/>
    </location>
    <ligand>
        <name>FMN</name>
        <dbReference type="ChEBI" id="CHEBI:58210"/>
    </ligand>
</feature>
<evidence type="ECO:0000256" key="2">
    <source>
        <dbReference type="ARBA" id="ARBA00022630"/>
    </source>
</evidence>
<dbReference type="PROSITE" id="PS51349">
    <property type="entry name" value="FMN_HYDROXY_ACID_DH_2"/>
    <property type="match status" value="1"/>
</dbReference>
<dbReference type="AlphaFoldDB" id="A0A9W9PPA9"/>
<accession>A0A9W9PPA9</accession>
<dbReference type="PANTHER" id="PTHR10578:SF75">
    <property type="entry name" value="L-LACTATE DEHYDROGENASE (AFU_ORTHOLOGUE AFUA_4G07050)"/>
    <property type="match status" value="1"/>
</dbReference>
<feature type="binding site" evidence="7">
    <location>
        <position position="307"/>
    </location>
    <ligand>
        <name>glyoxylate</name>
        <dbReference type="ChEBI" id="CHEBI:36655"/>
    </ligand>
</feature>
<gene>
    <name evidence="9" type="ORF">N7476_011600</name>
</gene>
<dbReference type="SUPFAM" id="SSF51395">
    <property type="entry name" value="FMN-linked oxidoreductases"/>
    <property type="match status" value="1"/>
</dbReference>
<evidence type="ECO:0000256" key="6">
    <source>
        <dbReference type="PIRSR" id="PIRSR000138-1"/>
    </source>
</evidence>
<dbReference type="Pfam" id="PF01070">
    <property type="entry name" value="FMN_dh"/>
    <property type="match status" value="1"/>
</dbReference>
<dbReference type="InterPro" id="IPR000262">
    <property type="entry name" value="FMN-dep_DH"/>
</dbReference>